<dbReference type="EMBL" id="JACIGK010000016">
    <property type="protein sequence ID" value="MBB4266742.1"/>
    <property type="molecule type" value="Genomic_DNA"/>
</dbReference>
<keyword evidence="1" id="KW-0812">Transmembrane</keyword>
<evidence type="ECO:0000256" key="2">
    <source>
        <dbReference type="SAM" id="SignalP"/>
    </source>
</evidence>
<dbReference type="AlphaFoldDB" id="A0A7W6REB5"/>
<protein>
    <submittedName>
        <fullName evidence="3">Uncharacterized protein</fullName>
    </submittedName>
</protein>
<gene>
    <name evidence="3" type="ORF">GGD89_002375</name>
</gene>
<evidence type="ECO:0000313" key="4">
    <source>
        <dbReference type="Proteomes" id="UP000554286"/>
    </source>
</evidence>
<evidence type="ECO:0000256" key="1">
    <source>
        <dbReference type="SAM" id="Phobius"/>
    </source>
</evidence>
<keyword evidence="2" id="KW-0732">Signal</keyword>
<keyword evidence="1" id="KW-1133">Transmembrane helix</keyword>
<evidence type="ECO:0000313" key="3">
    <source>
        <dbReference type="EMBL" id="MBB4266742.1"/>
    </source>
</evidence>
<name>A0A7W6REB5_9PROT</name>
<feature type="chain" id="PRO_5031347824" evidence="2">
    <location>
        <begin position="24"/>
        <end position="101"/>
    </location>
</feature>
<dbReference type="RefSeq" id="WP_184045448.1">
    <property type="nucleotide sequence ID" value="NZ_JACIGK010000016.1"/>
</dbReference>
<accession>A0A7W6REB5</accession>
<comment type="caution">
    <text evidence="3">The sequence shown here is derived from an EMBL/GenBank/DDBJ whole genome shotgun (WGS) entry which is preliminary data.</text>
</comment>
<dbReference type="Proteomes" id="UP000554286">
    <property type="component" value="Unassembled WGS sequence"/>
</dbReference>
<feature type="signal peptide" evidence="2">
    <location>
        <begin position="1"/>
        <end position="23"/>
    </location>
</feature>
<keyword evidence="1" id="KW-0472">Membrane</keyword>
<organism evidence="3 4">
    <name type="scientific">Roseospira visakhapatnamensis</name>
    <dbReference type="NCBI Taxonomy" id="390880"/>
    <lineage>
        <taxon>Bacteria</taxon>
        <taxon>Pseudomonadati</taxon>
        <taxon>Pseudomonadota</taxon>
        <taxon>Alphaproteobacteria</taxon>
        <taxon>Rhodospirillales</taxon>
        <taxon>Rhodospirillaceae</taxon>
        <taxon>Roseospira</taxon>
    </lineage>
</organism>
<keyword evidence="4" id="KW-1185">Reference proteome</keyword>
<feature type="transmembrane region" description="Helical" evidence="1">
    <location>
        <begin position="71"/>
        <end position="91"/>
    </location>
</feature>
<proteinExistence type="predicted"/>
<sequence>MMFLRLFGWLLMGMAFIAASAEAVLALNTGTQSGLVAGEVWTLLSGQPLHAFTADAGTPWVSILVRMVMDLPAWLAVGLVGLSLLVVGRLGRPRPRSRAFG</sequence>
<reference evidence="3 4" key="1">
    <citation type="submission" date="2020-08" db="EMBL/GenBank/DDBJ databases">
        <title>Genome sequencing of Purple Non-Sulfur Bacteria from various extreme environments.</title>
        <authorList>
            <person name="Mayer M."/>
        </authorList>
    </citation>
    <scope>NUCLEOTIDE SEQUENCE [LARGE SCALE GENOMIC DNA]</scope>
    <source>
        <strain evidence="3 4">JA131</strain>
    </source>
</reference>